<comment type="caution">
    <text evidence="3">The sequence shown here is derived from an EMBL/GenBank/DDBJ whole genome shotgun (WGS) entry which is preliminary data.</text>
</comment>
<feature type="region of interest" description="Disordered" evidence="1">
    <location>
        <begin position="10"/>
        <end position="49"/>
    </location>
</feature>
<evidence type="ECO:0000313" key="4">
    <source>
        <dbReference type="Proteomes" id="UP001201980"/>
    </source>
</evidence>
<reference evidence="3" key="1">
    <citation type="submission" date="2022-07" db="EMBL/GenBank/DDBJ databases">
        <title>Draft genome sequence of Zalerion maritima ATCC 34329, a (micro)plastics degrading marine fungus.</title>
        <authorList>
            <person name="Paco A."/>
            <person name="Goncalves M.F.M."/>
            <person name="Rocha-Santos T.A.P."/>
            <person name="Alves A."/>
        </authorList>
    </citation>
    <scope>NUCLEOTIDE SEQUENCE</scope>
    <source>
        <strain evidence="3">ATCC 34329</strain>
    </source>
</reference>
<feature type="compositionally biased region" description="Low complexity" evidence="1">
    <location>
        <begin position="28"/>
        <end position="43"/>
    </location>
</feature>
<sequence>MAPTDLIHIAARSPQRLPYAPAPFTKPSLTHPPSSSSSSSSSLHTRDQAAIASTARPMAHTILIIIGVAFLAAFLLWVLYRILHKRSKRAKEQHILASNKKRNPWEGSRRNTDRIVRH</sequence>
<evidence type="ECO:0008006" key="5">
    <source>
        <dbReference type="Google" id="ProtNLM"/>
    </source>
</evidence>
<evidence type="ECO:0000313" key="3">
    <source>
        <dbReference type="EMBL" id="KAJ2895446.1"/>
    </source>
</evidence>
<evidence type="ECO:0000256" key="1">
    <source>
        <dbReference type="SAM" id="MobiDB-lite"/>
    </source>
</evidence>
<keyword evidence="4" id="KW-1185">Reference proteome</keyword>
<proteinExistence type="predicted"/>
<protein>
    <recommendedName>
        <fullName evidence="5">Transmembrane protein</fullName>
    </recommendedName>
</protein>
<name>A0AAD5RNW3_9PEZI</name>
<dbReference type="Proteomes" id="UP001201980">
    <property type="component" value="Unassembled WGS sequence"/>
</dbReference>
<dbReference type="EMBL" id="JAKWBI020000401">
    <property type="protein sequence ID" value="KAJ2895446.1"/>
    <property type="molecule type" value="Genomic_DNA"/>
</dbReference>
<organism evidence="3 4">
    <name type="scientific">Zalerion maritima</name>
    <dbReference type="NCBI Taxonomy" id="339359"/>
    <lineage>
        <taxon>Eukaryota</taxon>
        <taxon>Fungi</taxon>
        <taxon>Dikarya</taxon>
        <taxon>Ascomycota</taxon>
        <taxon>Pezizomycotina</taxon>
        <taxon>Sordariomycetes</taxon>
        <taxon>Lulworthiomycetidae</taxon>
        <taxon>Lulworthiales</taxon>
        <taxon>Lulworthiaceae</taxon>
        <taxon>Zalerion</taxon>
    </lineage>
</organism>
<accession>A0AAD5RNW3</accession>
<feature type="region of interest" description="Disordered" evidence="1">
    <location>
        <begin position="87"/>
        <end position="118"/>
    </location>
</feature>
<feature type="transmembrane region" description="Helical" evidence="2">
    <location>
        <begin position="62"/>
        <end position="83"/>
    </location>
</feature>
<gene>
    <name evidence="3" type="ORF">MKZ38_006591</name>
</gene>
<evidence type="ECO:0000256" key="2">
    <source>
        <dbReference type="SAM" id="Phobius"/>
    </source>
</evidence>
<keyword evidence="2" id="KW-1133">Transmembrane helix</keyword>
<feature type="compositionally biased region" description="Basic and acidic residues" evidence="1">
    <location>
        <begin position="103"/>
        <end position="118"/>
    </location>
</feature>
<dbReference type="AlphaFoldDB" id="A0AAD5RNW3"/>
<keyword evidence="2" id="KW-0812">Transmembrane</keyword>
<keyword evidence="2" id="KW-0472">Membrane</keyword>